<gene>
    <name evidence="2" type="ORF">EJ06DRAFT_15310</name>
</gene>
<feature type="region of interest" description="Disordered" evidence="1">
    <location>
        <begin position="53"/>
        <end position="92"/>
    </location>
</feature>
<dbReference type="OrthoDB" id="5398685at2759"/>
<evidence type="ECO:0000256" key="1">
    <source>
        <dbReference type="SAM" id="MobiDB-lite"/>
    </source>
</evidence>
<dbReference type="EMBL" id="ML996687">
    <property type="protein sequence ID" value="KAF2405157.1"/>
    <property type="molecule type" value="Genomic_DNA"/>
</dbReference>
<feature type="region of interest" description="Disordered" evidence="1">
    <location>
        <begin position="1"/>
        <end position="20"/>
    </location>
</feature>
<organism evidence="2 3">
    <name type="scientific">Trichodelitschia bisporula</name>
    <dbReference type="NCBI Taxonomy" id="703511"/>
    <lineage>
        <taxon>Eukaryota</taxon>
        <taxon>Fungi</taxon>
        <taxon>Dikarya</taxon>
        <taxon>Ascomycota</taxon>
        <taxon>Pezizomycotina</taxon>
        <taxon>Dothideomycetes</taxon>
        <taxon>Dothideomycetes incertae sedis</taxon>
        <taxon>Phaeotrichales</taxon>
        <taxon>Phaeotrichaceae</taxon>
        <taxon>Trichodelitschia</taxon>
    </lineage>
</organism>
<keyword evidence="3" id="KW-1185">Reference proteome</keyword>
<dbReference type="Proteomes" id="UP000799640">
    <property type="component" value="Unassembled WGS sequence"/>
</dbReference>
<accession>A0A6G1IAT7</accession>
<sequence length="92" mass="9723">MYVEQDGSKASPPQDASFSQALQDLARAERTATALEQHLDAIEGKIEELLATAERLAREQSTSEGQAADADSHVDPDADTAAAGSHDSNRDA</sequence>
<dbReference type="AlphaFoldDB" id="A0A6G1IAT7"/>
<protein>
    <submittedName>
        <fullName evidence="2">Uncharacterized protein</fullName>
    </submittedName>
</protein>
<evidence type="ECO:0000313" key="3">
    <source>
        <dbReference type="Proteomes" id="UP000799640"/>
    </source>
</evidence>
<name>A0A6G1IAT7_9PEZI</name>
<proteinExistence type="predicted"/>
<reference evidence="2" key="1">
    <citation type="journal article" date="2020" name="Stud. Mycol.">
        <title>101 Dothideomycetes genomes: a test case for predicting lifestyles and emergence of pathogens.</title>
        <authorList>
            <person name="Haridas S."/>
            <person name="Albert R."/>
            <person name="Binder M."/>
            <person name="Bloem J."/>
            <person name="Labutti K."/>
            <person name="Salamov A."/>
            <person name="Andreopoulos B."/>
            <person name="Baker S."/>
            <person name="Barry K."/>
            <person name="Bills G."/>
            <person name="Bluhm B."/>
            <person name="Cannon C."/>
            <person name="Castanera R."/>
            <person name="Culley D."/>
            <person name="Daum C."/>
            <person name="Ezra D."/>
            <person name="Gonzalez J."/>
            <person name="Henrissat B."/>
            <person name="Kuo A."/>
            <person name="Liang C."/>
            <person name="Lipzen A."/>
            <person name="Lutzoni F."/>
            <person name="Magnuson J."/>
            <person name="Mondo S."/>
            <person name="Nolan M."/>
            <person name="Ohm R."/>
            <person name="Pangilinan J."/>
            <person name="Park H.-J."/>
            <person name="Ramirez L."/>
            <person name="Alfaro M."/>
            <person name="Sun H."/>
            <person name="Tritt A."/>
            <person name="Yoshinaga Y."/>
            <person name="Zwiers L.-H."/>
            <person name="Turgeon B."/>
            <person name="Goodwin S."/>
            <person name="Spatafora J."/>
            <person name="Crous P."/>
            <person name="Grigoriev I."/>
        </authorList>
    </citation>
    <scope>NUCLEOTIDE SEQUENCE</scope>
    <source>
        <strain evidence="2">CBS 262.69</strain>
    </source>
</reference>
<evidence type="ECO:0000313" key="2">
    <source>
        <dbReference type="EMBL" id="KAF2405157.1"/>
    </source>
</evidence>